<dbReference type="InterPro" id="IPR009899">
    <property type="entry name" value="ArdA"/>
</dbReference>
<dbReference type="Pfam" id="PF07275">
    <property type="entry name" value="ArdA"/>
    <property type="match status" value="1"/>
</dbReference>
<dbReference type="Gene3D" id="1.10.10.1190">
    <property type="entry name" value="Antirestriction protein ArdA, domain 3"/>
    <property type="match status" value="1"/>
</dbReference>
<dbReference type="RefSeq" id="WP_083531995.1">
    <property type="nucleotide sequence ID" value="NZ_LRVM01000008.1"/>
</dbReference>
<keyword evidence="2" id="KW-1185">Reference proteome</keyword>
<dbReference type="STRING" id="36847.CLNEO_23210"/>
<protein>
    <submittedName>
        <fullName evidence="1">Antirestriction protein (ArdA)</fullName>
    </submittedName>
</protein>
<dbReference type="EMBL" id="LRVM01000008">
    <property type="protein sequence ID" value="KXL52387.1"/>
    <property type="molecule type" value="Genomic_DNA"/>
</dbReference>
<dbReference type="InterPro" id="IPR041893">
    <property type="entry name" value="ArdA_dom3"/>
</dbReference>
<gene>
    <name evidence="1" type="ORF">CLNEO_23210</name>
</gene>
<name>A0A136WCZ8_9FIRM</name>
<dbReference type="OrthoDB" id="944647at2"/>
<organism evidence="1 2">
    <name type="scientific">Anaerotignum neopropionicum</name>
    <dbReference type="NCBI Taxonomy" id="36847"/>
    <lineage>
        <taxon>Bacteria</taxon>
        <taxon>Bacillati</taxon>
        <taxon>Bacillota</taxon>
        <taxon>Clostridia</taxon>
        <taxon>Lachnospirales</taxon>
        <taxon>Anaerotignaceae</taxon>
        <taxon>Anaerotignum</taxon>
    </lineage>
</organism>
<dbReference type="AlphaFoldDB" id="A0A136WCZ8"/>
<dbReference type="Proteomes" id="UP000070539">
    <property type="component" value="Unassembled WGS sequence"/>
</dbReference>
<evidence type="ECO:0000313" key="1">
    <source>
        <dbReference type="EMBL" id="KXL52387.1"/>
    </source>
</evidence>
<evidence type="ECO:0000313" key="2">
    <source>
        <dbReference type="Proteomes" id="UP000070539"/>
    </source>
</evidence>
<sequence length="112" mass="13273">MKDLINLTQNLNCFEFYPEIEGEEDLSHHYIVEMCTLEILGQLKNYVDYEAYGPDMSMGEARRFSENGYVVRTGDSFNETYMGKDDIPDEYRIFAYPKGEKLSIRDIRKRYQ</sequence>
<comment type="caution">
    <text evidence="1">The sequence shown here is derived from an EMBL/GenBank/DDBJ whole genome shotgun (WGS) entry which is preliminary data.</text>
</comment>
<proteinExistence type="predicted"/>
<reference evidence="1 2" key="1">
    <citation type="submission" date="2016-01" db="EMBL/GenBank/DDBJ databases">
        <title>Genome sequence of Clostridium neopropionicum X4, DSM-3847.</title>
        <authorList>
            <person name="Poehlein A."/>
            <person name="Beck M.H."/>
            <person name="Bengelsdorf F.R."/>
            <person name="Daniel R."/>
            <person name="Duerre P."/>
        </authorList>
    </citation>
    <scope>NUCLEOTIDE SEQUENCE [LARGE SCALE GENOMIC DNA]</scope>
    <source>
        <strain evidence="1 2">DSM-3847</strain>
    </source>
</reference>
<dbReference type="PATRIC" id="fig|36847.3.peg.2706"/>
<accession>A0A136WCZ8</accession>